<dbReference type="EMBL" id="CP005587">
    <property type="protein sequence ID" value="AGK56615.1"/>
    <property type="molecule type" value="Genomic_DNA"/>
</dbReference>
<evidence type="ECO:0000313" key="2">
    <source>
        <dbReference type="EMBL" id="AGK56615.1"/>
    </source>
</evidence>
<dbReference type="InterPro" id="IPR029058">
    <property type="entry name" value="AB_hydrolase_fold"/>
</dbReference>
<gene>
    <name evidence="2" type="ORF">HYPDE_24648</name>
</gene>
<dbReference type="InterPro" id="IPR026555">
    <property type="entry name" value="NSL3/Tex30"/>
</dbReference>
<dbReference type="PANTHER" id="PTHR13136">
    <property type="entry name" value="TESTIS DEVELOPMENT PROTEIN PRTD"/>
    <property type="match status" value="1"/>
</dbReference>
<protein>
    <recommendedName>
        <fullName evidence="1">KANL3/Tex30 alpha/beta hydrolase-like domain-containing protein</fullName>
    </recommendedName>
</protein>
<evidence type="ECO:0000259" key="1">
    <source>
        <dbReference type="Pfam" id="PF20408"/>
    </source>
</evidence>
<dbReference type="Proteomes" id="UP000005952">
    <property type="component" value="Chromosome"/>
</dbReference>
<feature type="domain" description="KANL3/Tex30 alpha/beta hydrolase-like" evidence="1">
    <location>
        <begin position="2"/>
        <end position="184"/>
    </location>
</feature>
<dbReference type="Gene3D" id="3.40.50.1820">
    <property type="entry name" value="alpha/beta hydrolase"/>
    <property type="match status" value="1"/>
</dbReference>
<dbReference type="KEGG" id="hdt:HYPDE_24648"/>
<dbReference type="PANTHER" id="PTHR13136:SF11">
    <property type="entry name" value="TESTIS-EXPRESSED PROTEIN 30"/>
    <property type="match status" value="1"/>
</dbReference>
<proteinExistence type="predicted"/>
<dbReference type="InterPro" id="IPR046879">
    <property type="entry name" value="KANL3/Tex30_Abhydrolase"/>
</dbReference>
<dbReference type="eggNOG" id="COG3571">
    <property type="taxonomic scope" value="Bacteria"/>
</dbReference>
<accession>N0B982</accession>
<keyword evidence="3" id="KW-1185">Reference proteome</keyword>
<dbReference type="STRING" id="670307.HYPDE_24648"/>
<dbReference type="AlphaFoldDB" id="N0B982"/>
<dbReference type="SUPFAM" id="SSF53474">
    <property type="entry name" value="alpha/beta-Hydrolases"/>
    <property type="match status" value="1"/>
</dbReference>
<dbReference type="Pfam" id="PF20408">
    <property type="entry name" value="Abhydrolase_11"/>
    <property type="match status" value="1"/>
</dbReference>
<reference evidence="2 3" key="1">
    <citation type="journal article" date="2013" name="Genome Announc.">
        <title>Genome sequences for three denitrifying bacterial strains isolated from a uranium- and nitrate-contaminated subsurface environment.</title>
        <authorList>
            <person name="Venkatramanan R."/>
            <person name="Prakash O."/>
            <person name="Woyke T."/>
            <person name="Chain P."/>
            <person name="Goodwin L.A."/>
            <person name="Watson D."/>
            <person name="Brooks S."/>
            <person name="Kostka J.E."/>
            <person name="Green S.J."/>
        </authorList>
    </citation>
    <scope>NUCLEOTIDE SEQUENCE [LARGE SCALE GENOMIC DNA]</scope>
    <source>
        <strain evidence="2 3">1NES1</strain>
    </source>
</reference>
<evidence type="ECO:0000313" key="3">
    <source>
        <dbReference type="Proteomes" id="UP000005952"/>
    </source>
</evidence>
<name>N0B982_9HYPH</name>
<organism evidence="2 3">
    <name type="scientific">Hyphomicrobium denitrificans 1NES1</name>
    <dbReference type="NCBI Taxonomy" id="670307"/>
    <lineage>
        <taxon>Bacteria</taxon>
        <taxon>Pseudomonadati</taxon>
        <taxon>Pseudomonadota</taxon>
        <taxon>Alphaproteobacteria</taxon>
        <taxon>Hyphomicrobiales</taxon>
        <taxon>Hyphomicrobiaceae</taxon>
        <taxon>Hyphomicrobium</taxon>
    </lineage>
</organism>
<dbReference type="HOGENOM" id="CLU_072792_1_2_5"/>
<sequence>MSPFFASITELLAARNIATTGFEFAYMAARRTGSGKRPPPKAETLTSEYRGIVRSLAKHRKKKLKPLIGGKSLGGRVASLIADELYADEEIGGLVCLGYPFHPPHIPEKLRTAHLETLKCPALIVQGERDPFGNRTEVEALSLSKSIKLVWISDGDHDFGPRGRSGFTRKGNLAEAADAVAAFVSSLPEPR</sequence>